<dbReference type="InterPro" id="IPR007152">
    <property type="entry name" value="DUF354"/>
</dbReference>
<dbReference type="PANTHER" id="PTHR39662:SF1">
    <property type="entry name" value="DUF354 DOMAIN-CONTAINING PROTEIN"/>
    <property type="match status" value="1"/>
</dbReference>
<proteinExistence type="predicted"/>
<protein>
    <submittedName>
        <fullName evidence="1">Uncharacterized protein</fullName>
    </submittedName>
</protein>
<reference evidence="1" key="1">
    <citation type="submission" date="2018-05" db="EMBL/GenBank/DDBJ databases">
        <authorList>
            <person name="Lanie J.A."/>
            <person name="Ng W.-L."/>
            <person name="Kazmierczak K.M."/>
            <person name="Andrzejewski T.M."/>
            <person name="Davidsen T.M."/>
            <person name="Wayne K.J."/>
            <person name="Tettelin H."/>
            <person name="Glass J.I."/>
            <person name="Rusch D."/>
            <person name="Podicherti R."/>
            <person name="Tsui H.-C.T."/>
            <person name="Winkler M.E."/>
        </authorList>
    </citation>
    <scope>NUCLEOTIDE SEQUENCE</scope>
</reference>
<accession>A0A383EHQ7</accession>
<organism evidence="1">
    <name type="scientific">marine metagenome</name>
    <dbReference type="NCBI Taxonomy" id="408172"/>
    <lineage>
        <taxon>unclassified sequences</taxon>
        <taxon>metagenomes</taxon>
        <taxon>ecological metagenomes</taxon>
    </lineage>
</organism>
<evidence type="ECO:0000313" key="1">
    <source>
        <dbReference type="EMBL" id="SVE55638.1"/>
    </source>
</evidence>
<dbReference type="PANTHER" id="PTHR39662">
    <property type="entry name" value="DUF354 DOMAIN-CONTAINING PROTEIN-RELATED"/>
    <property type="match status" value="1"/>
</dbReference>
<feature type="non-terminal residue" evidence="1">
    <location>
        <position position="231"/>
    </location>
</feature>
<dbReference type="AlphaFoldDB" id="A0A383EHQ7"/>
<dbReference type="EMBL" id="UINC01225526">
    <property type="protein sequence ID" value="SVE55638.1"/>
    <property type="molecule type" value="Genomic_DNA"/>
</dbReference>
<feature type="non-terminal residue" evidence="1">
    <location>
        <position position="1"/>
    </location>
</feature>
<gene>
    <name evidence="1" type="ORF">METZ01_LOCUS508492</name>
</gene>
<sequence>YLNARGYELAILATDKENSFKLLDELNIEYIKIGKHQDSLIKKLTNFTIKWFKMFHFCLKFQPDISMGIADFYMAQISKILRFYSLIFTDTEHVKHDKFLTFPFADFVLTPKCFEKRIGKNHITYDAYHELTYLNSNFSPDKNLLGDYGILNNEKYVLIRLVSWNAAHDIGYNGLSEEQLNQLINFLEKEYRIFISSEKRLPQKFNKYLINIPYNQIHNFLYFSQMYIGEG</sequence>
<dbReference type="Pfam" id="PF04007">
    <property type="entry name" value="DUF354"/>
    <property type="match status" value="1"/>
</dbReference>
<name>A0A383EHQ7_9ZZZZ</name>